<dbReference type="InterPro" id="IPR018060">
    <property type="entry name" value="HTH_AraC"/>
</dbReference>
<keyword evidence="6" id="KW-1185">Reference proteome</keyword>
<evidence type="ECO:0000256" key="3">
    <source>
        <dbReference type="ARBA" id="ARBA00023163"/>
    </source>
</evidence>
<reference evidence="5 6" key="1">
    <citation type="submission" date="2017-05" db="EMBL/GenBank/DDBJ databases">
        <title>Complete and WGS of Bordetella genogroups.</title>
        <authorList>
            <person name="Spilker T."/>
            <person name="LiPuma J."/>
        </authorList>
    </citation>
    <scope>NUCLEOTIDE SEQUENCE [LARGE SCALE GENOMIC DNA]</scope>
    <source>
        <strain evidence="5 6">AU19157</strain>
    </source>
</reference>
<dbReference type="GO" id="GO:0043565">
    <property type="term" value="F:sequence-specific DNA binding"/>
    <property type="evidence" value="ECO:0007669"/>
    <property type="project" value="InterPro"/>
</dbReference>
<sequence length="340" mass="37570">MPQRTRSKPTPPRNAPRRVVMLVLQPADALDVVGPAEVFTLANLLHEGSPYRFELVSAGATTDLETESRITIKAHKTLAEVRRSRLPIDTLIVTAGFKPLTGLTDAAMRWLRRVAPEARRVCAICVGAFVLAEAGLLDGRRATTHWRMTRQLAERYPRVKVEPEPIWIKDGAFYTSAGIAAGIDLALGLVAEDLGDPVALDIARNLVLFLRRPGGQAQFSVALQSQQGSASRLAELCVWIGEHLHLDLSTETLADRLATSVRTAIRMFRRELNTTPARYVEDVRLEAARRALELGGQTMEDIARQCGYSSVAVLRKAFLRRPGVTPREYAARFMIGQTQT</sequence>
<dbReference type="PROSITE" id="PS01124">
    <property type="entry name" value="HTH_ARAC_FAMILY_2"/>
    <property type="match status" value="1"/>
</dbReference>
<dbReference type="SUPFAM" id="SSF52317">
    <property type="entry name" value="Class I glutamine amidotransferase-like"/>
    <property type="match status" value="1"/>
</dbReference>
<dbReference type="InterPro" id="IPR009057">
    <property type="entry name" value="Homeodomain-like_sf"/>
</dbReference>
<dbReference type="Gene3D" id="1.10.10.60">
    <property type="entry name" value="Homeodomain-like"/>
    <property type="match status" value="1"/>
</dbReference>
<dbReference type="Pfam" id="PF12833">
    <property type="entry name" value="HTH_18"/>
    <property type="match status" value="1"/>
</dbReference>
<dbReference type="PANTHER" id="PTHR43130">
    <property type="entry name" value="ARAC-FAMILY TRANSCRIPTIONAL REGULATOR"/>
    <property type="match status" value="1"/>
</dbReference>
<evidence type="ECO:0000259" key="4">
    <source>
        <dbReference type="PROSITE" id="PS01124"/>
    </source>
</evidence>
<accession>A0A1W6YG05</accession>
<dbReference type="PANTHER" id="PTHR43130:SF3">
    <property type="entry name" value="HTH-TYPE TRANSCRIPTIONAL REGULATOR RV1931C"/>
    <property type="match status" value="1"/>
</dbReference>
<dbReference type="OrthoDB" id="3631840at2"/>
<organism evidence="5 6">
    <name type="scientific">Bordetella genomosp. 8</name>
    <dbReference type="NCBI Taxonomy" id="1416806"/>
    <lineage>
        <taxon>Bacteria</taxon>
        <taxon>Pseudomonadati</taxon>
        <taxon>Pseudomonadota</taxon>
        <taxon>Betaproteobacteria</taxon>
        <taxon>Burkholderiales</taxon>
        <taxon>Alcaligenaceae</taxon>
        <taxon>Bordetella</taxon>
    </lineage>
</organism>
<dbReference type="InterPro" id="IPR002818">
    <property type="entry name" value="DJ-1/PfpI"/>
</dbReference>
<dbReference type="Pfam" id="PF01965">
    <property type="entry name" value="DJ-1_PfpI"/>
    <property type="match status" value="1"/>
</dbReference>
<dbReference type="SUPFAM" id="SSF46689">
    <property type="entry name" value="Homeodomain-like"/>
    <property type="match status" value="2"/>
</dbReference>
<dbReference type="KEGG" id="bgv:CAL12_03400"/>
<dbReference type="Gene3D" id="3.40.50.880">
    <property type="match status" value="1"/>
</dbReference>
<dbReference type="GO" id="GO:0003700">
    <property type="term" value="F:DNA-binding transcription factor activity"/>
    <property type="evidence" value="ECO:0007669"/>
    <property type="project" value="InterPro"/>
</dbReference>
<feature type="domain" description="HTH araC/xylS-type" evidence="4">
    <location>
        <begin position="234"/>
        <end position="332"/>
    </location>
</feature>
<dbReference type="STRING" id="1416806.CAL12_03400"/>
<dbReference type="InterPro" id="IPR029062">
    <property type="entry name" value="Class_I_gatase-like"/>
</dbReference>
<dbReference type="Proteomes" id="UP000194151">
    <property type="component" value="Chromosome"/>
</dbReference>
<evidence type="ECO:0000313" key="5">
    <source>
        <dbReference type="EMBL" id="ARP79962.1"/>
    </source>
</evidence>
<proteinExistence type="predicted"/>
<name>A0A1W6YG05_9BORD</name>
<dbReference type="InterPro" id="IPR052158">
    <property type="entry name" value="INH-QAR"/>
</dbReference>
<dbReference type="EMBL" id="CP021108">
    <property type="protein sequence ID" value="ARP79962.1"/>
    <property type="molecule type" value="Genomic_DNA"/>
</dbReference>
<keyword evidence="3" id="KW-0804">Transcription</keyword>
<dbReference type="AlphaFoldDB" id="A0A1W6YG05"/>
<keyword evidence="2" id="KW-0238">DNA-binding</keyword>
<keyword evidence="1" id="KW-0805">Transcription regulation</keyword>
<dbReference type="CDD" id="cd03137">
    <property type="entry name" value="GATase1_AraC_1"/>
    <property type="match status" value="1"/>
</dbReference>
<evidence type="ECO:0000313" key="6">
    <source>
        <dbReference type="Proteomes" id="UP000194151"/>
    </source>
</evidence>
<gene>
    <name evidence="5" type="ORF">CAL12_03400</name>
</gene>
<protein>
    <submittedName>
        <fullName evidence="5">AraC family transcriptional regulator</fullName>
    </submittedName>
</protein>
<dbReference type="SMART" id="SM00342">
    <property type="entry name" value="HTH_ARAC"/>
    <property type="match status" value="1"/>
</dbReference>
<evidence type="ECO:0000256" key="2">
    <source>
        <dbReference type="ARBA" id="ARBA00023125"/>
    </source>
</evidence>
<dbReference type="InterPro" id="IPR018062">
    <property type="entry name" value="HTH_AraC-typ_CS"/>
</dbReference>
<evidence type="ECO:0000256" key="1">
    <source>
        <dbReference type="ARBA" id="ARBA00023015"/>
    </source>
</evidence>
<dbReference type="PROSITE" id="PS00041">
    <property type="entry name" value="HTH_ARAC_FAMILY_1"/>
    <property type="match status" value="1"/>
</dbReference>